<name>A0A6A5U6L8_9PLEO</name>
<reference evidence="2" key="1">
    <citation type="journal article" date="2020" name="Stud. Mycol.">
        <title>101 Dothideomycetes genomes: a test case for predicting lifestyles and emergence of pathogens.</title>
        <authorList>
            <person name="Haridas S."/>
            <person name="Albert R."/>
            <person name="Binder M."/>
            <person name="Bloem J."/>
            <person name="Labutti K."/>
            <person name="Salamov A."/>
            <person name="Andreopoulos B."/>
            <person name="Baker S."/>
            <person name="Barry K."/>
            <person name="Bills G."/>
            <person name="Bluhm B."/>
            <person name="Cannon C."/>
            <person name="Castanera R."/>
            <person name="Culley D."/>
            <person name="Daum C."/>
            <person name="Ezra D."/>
            <person name="Gonzalez J."/>
            <person name="Henrissat B."/>
            <person name="Kuo A."/>
            <person name="Liang C."/>
            <person name="Lipzen A."/>
            <person name="Lutzoni F."/>
            <person name="Magnuson J."/>
            <person name="Mondo S."/>
            <person name="Nolan M."/>
            <person name="Ohm R."/>
            <person name="Pangilinan J."/>
            <person name="Park H.-J."/>
            <person name="Ramirez L."/>
            <person name="Alfaro M."/>
            <person name="Sun H."/>
            <person name="Tritt A."/>
            <person name="Yoshinaga Y."/>
            <person name="Zwiers L.-H."/>
            <person name="Turgeon B."/>
            <person name="Goodwin S."/>
            <person name="Spatafora J."/>
            <person name="Crous P."/>
            <person name="Grigoriev I."/>
        </authorList>
    </citation>
    <scope>NUCLEOTIDE SEQUENCE</scope>
    <source>
        <strain evidence="2">CBS 675.92</strain>
    </source>
</reference>
<dbReference type="Proteomes" id="UP000800035">
    <property type="component" value="Unassembled WGS sequence"/>
</dbReference>
<accession>A0A6A5U6L8</accession>
<gene>
    <name evidence="2" type="ORF">CC80DRAFT_543957</name>
</gene>
<dbReference type="EMBL" id="ML976982">
    <property type="protein sequence ID" value="KAF1960541.1"/>
    <property type="molecule type" value="Genomic_DNA"/>
</dbReference>
<evidence type="ECO:0000313" key="2">
    <source>
        <dbReference type="EMBL" id="KAF1960541.1"/>
    </source>
</evidence>
<keyword evidence="3" id="KW-1185">Reference proteome</keyword>
<proteinExistence type="predicted"/>
<feature type="compositionally biased region" description="Low complexity" evidence="1">
    <location>
        <begin position="37"/>
        <end position="48"/>
    </location>
</feature>
<dbReference type="AlphaFoldDB" id="A0A6A5U6L8"/>
<evidence type="ECO:0000313" key="3">
    <source>
        <dbReference type="Proteomes" id="UP000800035"/>
    </source>
</evidence>
<organism evidence="2 3">
    <name type="scientific">Byssothecium circinans</name>
    <dbReference type="NCBI Taxonomy" id="147558"/>
    <lineage>
        <taxon>Eukaryota</taxon>
        <taxon>Fungi</taxon>
        <taxon>Dikarya</taxon>
        <taxon>Ascomycota</taxon>
        <taxon>Pezizomycotina</taxon>
        <taxon>Dothideomycetes</taxon>
        <taxon>Pleosporomycetidae</taxon>
        <taxon>Pleosporales</taxon>
        <taxon>Massarineae</taxon>
        <taxon>Massarinaceae</taxon>
        <taxon>Byssothecium</taxon>
    </lineage>
</organism>
<sequence length="162" mass="17426">MSQQGASMERRVASPAETWTLRWNGAGPAQKRRSDSAKIAGGASSASEARGTERKCRVAIIGFLVEEQAKTVLTSGTDAQQQQLLIDAVTGLISVLRGPWTVDRGEAPALPGAIRMQACFAALGSVLKRARQGTLRHNNIAGRASSKRQLLMRLRIVISFSR</sequence>
<protein>
    <submittedName>
        <fullName evidence="2">Uncharacterized protein</fullName>
    </submittedName>
</protein>
<evidence type="ECO:0000256" key="1">
    <source>
        <dbReference type="SAM" id="MobiDB-lite"/>
    </source>
</evidence>
<feature type="region of interest" description="Disordered" evidence="1">
    <location>
        <begin position="1"/>
        <end position="48"/>
    </location>
</feature>